<dbReference type="Pfam" id="PF01762">
    <property type="entry name" value="Galactosyl_T"/>
    <property type="match status" value="1"/>
</dbReference>
<dbReference type="Ensembl" id="ENSPMAT00000011454.1">
    <property type="protein sequence ID" value="ENSPMAP00000011408.1"/>
    <property type="gene ID" value="ENSPMAG00000010427.1"/>
</dbReference>
<dbReference type="RefSeq" id="XP_032803828.1">
    <property type="nucleotide sequence ID" value="XM_032947937.1"/>
</dbReference>
<reference evidence="19 20" key="1">
    <citation type="submission" date="2025-04" db="UniProtKB">
        <authorList>
            <consortium name="RefSeq"/>
        </authorList>
    </citation>
    <scope>IDENTIFICATION</scope>
    <source>
        <tissue evidence="19 20">Sperm</tissue>
    </source>
</reference>
<dbReference type="GO" id="GO:0008532">
    <property type="term" value="F:N-acetyllactosaminide beta-1,3-N-acetylglucosaminyltransferase activity"/>
    <property type="evidence" value="ECO:0007669"/>
    <property type="project" value="UniProtKB-EC"/>
</dbReference>
<name>S4S1R6_PETMA</name>
<dbReference type="OrthoDB" id="2139606at2759"/>
<keyword evidence="6" id="KW-0808">Transferase</keyword>
<dbReference type="PANTHER" id="PTHR11214">
    <property type="entry name" value="BETA-1,3-N-ACETYLGLUCOSAMINYLTRANSFERASE"/>
    <property type="match status" value="1"/>
</dbReference>
<sequence length="406" mass="46787">MNMMKKKALLWLVCAVIGNLFVFFTMQLSRGFSSSIKKRGTPIIPASDVPFWRMDEPPKAYWNREQWRLERSYNPILVNGSQKGSVTAVSKHDANNSAPDVLSCEPNVRATTEVGDFETLPQSFRDFLLYQNCQTFPQLIDQPRKCAGHRPFLLFAIKSVIAHFDRRQAIRESWGAETSGNVTVRRVFLLGRPANPDLEPNLQHLLDLESKRYSDILQWDFRDSFFNLTLKELLFLKWVEQRCSDVRFIFKGDDDVFVNTDRTVALLSNITAPDKVQNLFLGDVIVNAGPHRDKKVKYYIPESVFEGAYPPYAGGGGYVYSGEMARRIHQVSRQVMQFPIDDVYVGMCLRRMGFAPTKNSGFRTFDISEKERNNICVYRDLILVHPRNPHEMMDIWKSLHSPNLKC</sequence>
<dbReference type="GeneID" id="116939495"/>
<dbReference type="Gene3D" id="3.90.550.50">
    <property type="match status" value="1"/>
</dbReference>
<evidence type="ECO:0000313" key="20">
    <source>
        <dbReference type="RefSeq" id="XP_032803825.1"/>
    </source>
</evidence>
<reference evidence="17" key="2">
    <citation type="submission" date="2025-05" db="UniProtKB">
        <authorList>
            <consortium name="Ensembl"/>
        </authorList>
    </citation>
    <scope>IDENTIFICATION</scope>
</reference>
<dbReference type="STRING" id="7757.ENSPMAP00000011408"/>
<accession>S4S1R6</accession>
<evidence type="ECO:0000256" key="7">
    <source>
        <dbReference type="ARBA" id="ARBA00022692"/>
    </source>
</evidence>
<organism evidence="17">
    <name type="scientific">Petromyzon marinus</name>
    <name type="common">Sea lamprey</name>
    <dbReference type="NCBI Taxonomy" id="7757"/>
    <lineage>
        <taxon>Eukaryota</taxon>
        <taxon>Metazoa</taxon>
        <taxon>Chordata</taxon>
        <taxon>Craniata</taxon>
        <taxon>Vertebrata</taxon>
        <taxon>Cyclostomata</taxon>
        <taxon>Hyperoartia</taxon>
        <taxon>Petromyzontiformes</taxon>
        <taxon>Petromyzontidae</taxon>
        <taxon>Petromyzon</taxon>
    </lineage>
</organism>
<gene>
    <name evidence="17 19 20 21 22 23" type="primary">B3GNT2</name>
</gene>
<evidence type="ECO:0000256" key="2">
    <source>
        <dbReference type="ARBA" id="ARBA00004323"/>
    </source>
</evidence>
<evidence type="ECO:0000313" key="21">
    <source>
        <dbReference type="RefSeq" id="XP_032803826.1"/>
    </source>
</evidence>
<evidence type="ECO:0000256" key="8">
    <source>
        <dbReference type="ARBA" id="ARBA00022968"/>
    </source>
</evidence>
<keyword evidence="8" id="KW-0735">Signal-anchor</keyword>
<evidence type="ECO:0000256" key="6">
    <source>
        <dbReference type="ARBA" id="ARBA00022679"/>
    </source>
</evidence>
<evidence type="ECO:0000256" key="15">
    <source>
        <dbReference type="ARBA" id="ARBA00065824"/>
    </source>
</evidence>
<dbReference type="RefSeq" id="XP_032803826.1">
    <property type="nucleotide sequence ID" value="XM_032947935.1"/>
</dbReference>
<evidence type="ECO:0000313" key="18">
    <source>
        <dbReference type="Proteomes" id="UP001318040"/>
    </source>
</evidence>
<dbReference type="FunFam" id="3.90.550.50:FF:000010">
    <property type="entry name" value="Hexosyltransferase"/>
    <property type="match status" value="1"/>
</dbReference>
<comment type="similarity">
    <text evidence="4 16">Belongs to the glycosyltransferase 31 family.</text>
</comment>
<evidence type="ECO:0000256" key="16">
    <source>
        <dbReference type="RuleBase" id="RU363063"/>
    </source>
</evidence>
<evidence type="ECO:0000256" key="9">
    <source>
        <dbReference type="ARBA" id="ARBA00022989"/>
    </source>
</evidence>
<dbReference type="GO" id="GO:0000139">
    <property type="term" value="C:Golgi membrane"/>
    <property type="evidence" value="ECO:0007669"/>
    <property type="project" value="UniProtKB-SubCell"/>
</dbReference>
<dbReference type="GO" id="GO:0030311">
    <property type="term" value="P:poly-N-acetyllactosamine biosynthetic process"/>
    <property type="evidence" value="ECO:0007669"/>
    <property type="project" value="TreeGrafter"/>
</dbReference>
<dbReference type="PANTHER" id="PTHR11214:SF25">
    <property type="entry name" value="N-ACETYLLACTOSAMINIDE BETA-1,3-N-ACETYLGLUCOSAMINYLTRANSFERASE 2"/>
    <property type="match status" value="1"/>
</dbReference>
<evidence type="ECO:0000256" key="5">
    <source>
        <dbReference type="ARBA" id="ARBA00022676"/>
    </source>
</evidence>
<keyword evidence="18" id="KW-1185">Reference proteome</keyword>
<keyword evidence="7" id="KW-0812">Transmembrane</keyword>
<evidence type="ECO:0000256" key="11">
    <source>
        <dbReference type="ARBA" id="ARBA00023136"/>
    </source>
</evidence>
<dbReference type="InterPro" id="IPR002659">
    <property type="entry name" value="Glyco_trans_31"/>
</dbReference>
<evidence type="ECO:0000256" key="10">
    <source>
        <dbReference type="ARBA" id="ARBA00023034"/>
    </source>
</evidence>
<evidence type="ECO:0000256" key="1">
    <source>
        <dbReference type="ARBA" id="ARBA00001936"/>
    </source>
</evidence>
<dbReference type="EC" id="2.4.1.-" evidence="16"/>
<dbReference type="RefSeq" id="XP_032803825.1">
    <property type="nucleotide sequence ID" value="XM_032947934.1"/>
</dbReference>
<dbReference type="OMA" id="VSHLNYC"/>
<evidence type="ECO:0000313" key="19">
    <source>
        <dbReference type="RefSeq" id="XP_032803824.1"/>
    </source>
</evidence>
<comment type="cofactor">
    <cofactor evidence="1">
        <name>Mn(2+)</name>
        <dbReference type="ChEBI" id="CHEBI:29035"/>
    </cofactor>
</comment>
<keyword evidence="13" id="KW-0464">Manganese</keyword>
<evidence type="ECO:0000256" key="3">
    <source>
        <dbReference type="ARBA" id="ARBA00004922"/>
    </source>
</evidence>
<keyword evidence="11" id="KW-0472">Membrane</keyword>
<evidence type="ECO:0000256" key="13">
    <source>
        <dbReference type="ARBA" id="ARBA00023211"/>
    </source>
</evidence>
<comment type="subcellular location">
    <subcellularLocation>
        <location evidence="2 16">Golgi apparatus membrane</location>
        <topology evidence="2 16">Single-pass type II membrane protein</topology>
    </subcellularLocation>
</comment>
<dbReference type="KEGG" id="pmrn:116939495"/>
<dbReference type="RefSeq" id="XP_032803824.1">
    <property type="nucleotide sequence ID" value="XM_032947933.1"/>
</dbReference>
<comment type="catalytic activity">
    <reaction evidence="14">
        <text>a beta-D-galactosyl-(1-&gt;4)-N-acetyl-beta-D-glucosaminyl derivative + UDP-N-acetyl-alpha-D-glucosamine = an N-acetyl-beta-D-glucosaminyl-(1-&gt;3)-beta-D-galactosyl-(1-&gt;4)-N-acetyl-beta-D-glucosaminyl derivative + UDP + H(+)</text>
        <dbReference type="Rhea" id="RHEA:14389"/>
        <dbReference type="ChEBI" id="CHEBI:15378"/>
        <dbReference type="ChEBI" id="CHEBI:57705"/>
        <dbReference type="ChEBI" id="CHEBI:58223"/>
        <dbReference type="ChEBI" id="CHEBI:133507"/>
        <dbReference type="ChEBI" id="CHEBI:134090"/>
        <dbReference type="EC" id="2.4.1.149"/>
    </reaction>
</comment>
<comment type="subunit">
    <text evidence="15">Interacts with B3GNT8; this interaction greatly increases B3GNT2 catalytic activity, independently of B3GNT8 enzymatic activity.</text>
</comment>
<protein>
    <recommendedName>
        <fullName evidence="16">Hexosyltransferase</fullName>
        <ecNumber evidence="16">2.4.1.-</ecNumber>
    </recommendedName>
</protein>
<evidence type="ECO:0000313" key="17">
    <source>
        <dbReference type="Ensembl" id="ENSPMAP00000011408.1"/>
    </source>
</evidence>
<evidence type="ECO:0000256" key="14">
    <source>
        <dbReference type="ARBA" id="ARBA00050470"/>
    </source>
</evidence>
<evidence type="ECO:0000256" key="12">
    <source>
        <dbReference type="ARBA" id="ARBA00023180"/>
    </source>
</evidence>
<evidence type="ECO:0000313" key="23">
    <source>
        <dbReference type="RefSeq" id="XP_032803828.1"/>
    </source>
</evidence>
<dbReference type="GO" id="GO:0006493">
    <property type="term" value="P:protein O-linked glycosylation"/>
    <property type="evidence" value="ECO:0007669"/>
    <property type="project" value="TreeGrafter"/>
</dbReference>
<keyword evidence="9" id="KW-1133">Transmembrane helix</keyword>
<dbReference type="AlphaFoldDB" id="S4S1R6"/>
<dbReference type="RefSeq" id="XP_032803827.1">
    <property type="nucleotide sequence ID" value="XM_032947936.1"/>
</dbReference>
<keyword evidence="5 16" id="KW-0328">Glycosyltransferase</keyword>
<dbReference type="Proteomes" id="UP001318040">
    <property type="component" value="Chromosome 6"/>
</dbReference>
<evidence type="ECO:0000256" key="4">
    <source>
        <dbReference type="ARBA" id="ARBA00008661"/>
    </source>
</evidence>
<dbReference type="HOGENOM" id="CLU_036849_5_0_1"/>
<dbReference type="GeneTree" id="ENSGT00940000155345"/>
<keyword evidence="10 16" id="KW-0333">Golgi apparatus</keyword>
<proteinExistence type="inferred from homology"/>
<comment type="pathway">
    <text evidence="3">Protein modification; protein glycosylation.</text>
</comment>
<keyword evidence="12" id="KW-0325">Glycoprotein</keyword>
<evidence type="ECO:0000313" key="22">
    <source>
        <dbReference type="RefSeq" id="XP_032803827.1"/>
    </source>
</evidence>